<dbReference type="RefSeq" id="WP_354507651.1">
    <property type="nucleotide sequence ID" value="NZ_JBEPMO010000004.1"/>
</dbReference>
<evidence type="ECO:0000313" key="3">
    <source>
        <dbReference type="Proteomes" id="UP001549146"/>
    </source>
</evidence>
<dbReference type="Proteomes" id="UP001549146">
    <property type="component" value="Unassembled WGS sequence"/>
</dbReference>
<protein>
    <submittedName>
        <fullName evidence="2">Outer membrane lipoprotein carrier protein</fullName>
    </submittedName>
</protein>
<dbReference type="InterPro" id="IPR029046">
    <property type="entry name" value="LolA/LolB/LppX"/>
</dbReference>
<dbReference type="PANTHER" id="PTHR35869">
    <property type="entry name" value="OUTER-MEMBRANE LIPOPROTEIN CARRIER PROTEIN"/>
    <property type="match status" value="1"/>
</dbReference>
<keyword evidence="3" id="KW-1185">Reference proteome</keyword>
<evidence type="ECO:0000256" key="1">
    <source>
        <dbReference type="ARBA" id="ARBA00022729"/>
    </source>
</evidence>
<keyword evidence="1" id="KW-0732">Signal</keyword>
<dbReference type="EMBL" id="JBEPMO010000004">
    <property type="protein sequence ID" value="MET3731411.1"/>
    <property type="molecule type" value="Genomic_DNA"/>
</dbReference>
<accession>A0ABV2LS51</accession>
<name>A0ABV2LS51_9FLAO</name>
<dbReference type="CDD" id="cd16325">
    <property type="entry name" value="LolA"/>
    <property type="match status" value="1"/>
</dbReference>
<comment type="caution">
    <text evidence="2">The sequence shown here is derived from an EMBL/GenBank/DDBJ whole genome shotgun (WGS) entry which is preliminary data.</text>
</comment>
<dbReference type="PANTHER" id="PTHR35869:SF1">
    <property type="entry name" value="OUTER-MEMBRANE LIPOPROTEIN CARRIER PROTEIN"/>
    <property type="match status" value="1"/>
</dbReference>
<gene>
    <name evidence="2" type="ORF">ABID46_000980</name>
</gene>
<evidence type="ECO:0000313" key="2">
    <source>
        <dbReference type="EMBL" id="MET3731411.1"/>
    </source>
</evidence>
<proteinExistence type="predicted"/>
<dbReference type="InterPro" id="IPR004564">
    <property type="entry name" value="OM_lipoprot_carrier_LolA-like"/>
</dbReference>
<organism evidence="2 3">
    <name type="scientific">Moheibacter stercoris</name>
    <dbReference type="NCBI Taxonomy" id="1628251"/>
    <lineage>
        <taxon>Bacteria</taxon>
        <taxon>Pseudomonadati</taxon>
        <taxon>Bacteroidota</taxon>
        <taxon>Flavobacteriia</taxon>
        <taxon>Flavobacteriales</taxon>
        <taxon>Weeksellaceae</taxon>
        <taxon>Moheibacter</taxon>
    </lineage>
</organism>
<keyword evidence="2" id="KW-0449">Lipoprotein</keyword>
<dbReference type="SUPFAM" id="SSF89392">
    <property type="entry name" value="Prokaryotic lipoproteins and lipoprotein localization factors"/>
    <property type="match status" value="1"/>
</dbReference>
<dbReference type="Gene3D" id="2.50.20.10">
    <property type="entry name" value="Lipoprotein localisation LolA/LolB/LppX"/>
    <property type="match status" value="1"/>
</dbReference>
<dbReference type="Pfam" id="PF03548">
    <property type="entry name" value="LolA"/>
    <property type="match status" value="1"/>
</dbReference>
<sequence length="212" mass="24501">MKNLIWKFSLLIILLFVGNFVQAQLSATEIKSLKQNIDNTAKGLTSLESEFTQTKHLDFMENDVKSSGKLYFKSKNKIRWEYSSPFHYYVIFNHEKMFVNDNGKKKETELSKSKLLKDLNKIMLGTVNGSGVLDETKFNISYSKSGADYIAKMVPTDATYKKYIKQIDLTFDGKTYLLKKIKTTEPSLDYTLIEFKNQKKNASISDEKFSFK</sequence>
<reference evidence="2 3" key="1">
    <citation type="submission" date="2024-06" db="EMBL/GenBank/DDBJ databases">
        <title>Genomic Encyclopedia of Type Strains, Phase IV (KMG-IV): sequencing the most valuable type-strain genomes for metagenomic binning, comparative biology and taxonomic classification.</title>
        <authorList>
            <person name="Goeker M."/>
        </authorList>
    </citation>
    <scope>NUCLEOTIDE SEQUENCE [LARGE SCALE GENOMIC DNA]</scope>
    <source>
        <strain evidence="2 3">DSM 29388</strain>
    </source>
</reference>